<protein>
    <recommendedName>
        <fullName evidence="4">Carboxypeptidase regulatory-like domain-containing protein</fullName>
    </recommendedName>
</protein>
<dbReference type="AlphaFoldDB" id="A0A517TDR5"/>
<dbReference type="RefSeq" id="WP_145265667.1">
    <property type="nucleotide sequence ID" value="NZ_CP036316.1"/>
</dbReference>
<dbReference type="EMBL" id="CP036316">
    <property type="protein sequence ID" value="QDT66518.1"/>
    <property type="molecule type" value="Genomic_DNA"/>
</dbReference>
<sequence precursor="true">MRYLLIVSIISFLSCGCGSGTDFPPTAKVIGVLTFQGSPVVNANVMFIPASGRPASGTTDSEGKFKLSTFVEHDGALVGTHRVTVGKVAPYDPEKPYEERPSLLPERYASVATTPLTFDVPIEGLNRLTIDLTED</sequence>
<accession>A0A517TDR5</accession>
<keyword evidence="1" id="KW-0732">Signal</keyword>
<evidence type="ECO:0000313" key="3">
    <source>
        <dbReference type="Proteomes" id="UP000319976"/>
    </source>
</evidence>
<feature type="chain" id="PRO_5021998086" description="Carboxypeptidase regulatory-like domain-containing protein" evidence="1">
    <location>
        <begin position="20"/>
        <end position="135"/>
    </location>
</feature>
<keyword evidence="3" id="KW-1185">Reference proteome</keyword>
<feature type="signal peptide" evidence="1">
    <location>
        <begin position="1"/>
        <end position="19"/>
    </location>
</feature>
<proteinExistence type="predicted"/>
<dbReference type="OrthoDB" id="285633at2"/>
<evidence type="ECO:0000313" key="2">
    <source>
        <dbReference type="EMBL" id="QDT66518.1"/>
    </source>
</evidence>
<organism evidence="2 3">
    <name type="scientific">Calycomorphotria hydatis</name>
    <dbReference type="NCBI Taxonomy" id="2528027"/>
    <lineage>
        <taxon>Bacteria</taxon>
        <taxon>Pseudomonadati</taxon>
        <taxon>Planctomycetota</taxon>
        <taxon>Planctomycetia</taxon>
        <taxon>Planctomycetales</taxon>
        <taxon>Planctomycetaceae</taxon>
        <taxon>Calycomorphotria</taxon>
    </lineage>
</organism>
<dbReference type="KEGG" id="chya:V22_37870"/>
<name>A0A517TDR5_9PLAN</name>
<evidence type="ECO:0008006" key="4">
    <source>
        <dbReference type="Google" id="ProtNLM"/>
    </source>
</evidence>
<gene>
    <name evidence="2" type="ORF">V22_37870</name>
</gene>
<evidence type="ECO:0000256" key="1">
    <source>
        <dbReference type="SAM" id="SignalP"/>
    </source>
</evidence>
<dbReference type="Proteomes" id="UP000319976">
    <property type="component" value="Chromosome"/>
</dbReference>
<reference evidence="2 3" key="1">
    <citation type="submission" date="2019-02" db="EMBL/GenBank/DDBJ databases">
        <title>Deep-cultivation of Planctomycetes and their phenomic and genomic characterization uncovers novel biology.</title>
        <authorList>
            <person name="Wiegand S."/>
            <person name="Jogler M."/>
            <person name="Boedeker C."/>
            <person name="Pinto D."/>
            <person name="Vollmers J."/>
            <person name="Rivas-Marin E."/>
            <person name="Kohn T."/>
            <person name="Peeters S.H."/>
            <person name="Heuer A."/>
            <person name="Rast P."/>
            <person name="Oberbeckmann S."/>
            <person name="Bunk B."/>
            <person name="Jeske O."/>
            <person name="Meyerdierks A."/>
            <person name="Storesund J.E."/>
            <person name="Kallscheuer N."/>
            <person name="Luecker S."/>
            <person name="Lage O.M."/>
            <person name="Pohl T."/>
            <person name="Merkel B.J."/>
            <person name="Hornburger P."/>
            <person name="Mueller R.-W."/>
            <person name="Bruemmer F."/>
            <person name="Labrenz M."/>
            <person name="Spormann A.M."/>
            <person name="Op den Camp H."/>
            <person name="Overmann J."/>
            <person name="Amann R."/>
            <person name="Jetten M.S.M."/>
            <person name="Mascher T."/>
            <person name="Medema M.H."/>
            <person name="Devos D.P."/>
            <person name="Kaster A.-K."/>
            <person name="Ovreas L."/>
            <person name="Rohde M."/>
            <person name="Galperin M.Y."/>
            <person name="Jogler C."/>
        </authorList>
    </citation>
    <scope>NUCLEOTIDE SEQUENCE [LARGE SCALE GENOMIC DNA]</scope>
    <source>
        <strain evidence="2 3">V22</strain>
    </source>
</reference>
<dbReference type="PROSITE" id="PS51257">
    <property type="entry name" value="PROKAR_LIPOPROTEIN"/>
    <property type="match status" value="1"/>
</dbReference>